<dbReference type="GO" id="GO:0008270">
    <property type="term" value="F:zinc ion binding"/>
    <property type="evidence" value="ECO:0007669"/>
    <property type="project" value="UniProtKB-KW"/>
</dbReference>
<sequence length="179" mass="19239">MKGEADQQPGVETGDVVLVLQQKPHSLFERNGADLSCKITIPLVEALCGFSKVLITHLDGRGVHIQQPAGSVIKPGQVKKIIGEGMPHYKRPIDKGDLNITFEVEFAKDGWATTASLKSLEALLPNRSSVPMEPELVDHCTLADGDMENYGAQTHSGNAYDSDDEDDEGQGPGVQCAQS</sequence>
<evidence type="ECO:0000256" key="1">
    <source>
        <dbReference type="ARBA" id="ARBA00022723"/>
    </source>
</evidence>
<dbReference type="GO" id="GO:0051082">
    <property type="term" value="F:unfolded protein binding"/>
    <property type="evidence" value="ECO:0007669"/>
    <property type="project" value="InterPro"/>
</dbReference>
<evidence type="ECO:0000256" key="4">
    <source>
        <dbReference type="ARBA" id="ARBA00022833"/>
    </source>
</evidence>
<evidence type="ECO:0000256" key="5">
    <source>
        <dbReference type="SAM" id="MobiDB-lite"/>
    </source>
</evidence>
<keyword evidence="4" id="KW-0862">Zinc</keyword>
<keyword evidence="8" id="KW-1185">Reference proteome</keyword>
<dbReference type="SUPFAM" id="SSF49493">
    <property type="entry name" value="HSP40/DnaJ peptide-binding domain"/>
    <property type="match status" value="1"/>
</dbReference>
<evidence type="ECO:0000256" key="2">
    <source>
        <dbReference type="ARBA" id="ARBA00022737"/>
    </source>
</evidence>
<dbReference type="Pfam" id="PF01556">
    <property type="entry name" value="DnaJ_C"/>
    <property type="match status" value="1"/>
</dbReference>
<dbReference type="Gene3D" id="2.60.260.20">
    <property type="entry name" value="Urease metallochaperone UreE, N-terminal domain"/>
    <property type="match status" value="1"/>
</dbReference>
<reference evidence="7" key="1">
    <citation type="journal article" date="2020" name="Fungal Divers.">
        <title>Resolving the Mortierellaceae phylogeny through synthesis of multi-gene phylogenetics and phylogenomics.</title>
        <authorList>
            <person name="Vandepol N."/>
            <person name="Liber J."/>
            <person name="Desiro A."/>
            <person name="Na H."/>
            <person name="Kennedy M."/>
            <person name="Barry K."/>
            <person name="Grigoriev I.V."/>
            <person name="Miller A.N."/>
            <person name="O'Donnell K."/>
            <person name="Stajich J.E."/>
            <person name="Bonito G."/>
        </authorList>
    </citation>
    <scope>NUCLEOTIDE SEQUENCE</scope>
    <source>
        <strain evidence="7">MES-2147</strain>
    </source>
</reference>
<accession>A0A9P6STZ6</accession>
<dbReference type="GO" id="GO:0030544">
    <property type="term" value="F:Hsp70 protein binding"/>
    <property type="evidence" value="ECO:0007669"/>
    <property type="project" value="InterPro"/>
</dbReference>
<evidence type="ECO:0000259" key="6">
    <source>
        <dbReference type="Pfam" id="PF01556"/>
    </source>
</evidence>
<dbReference type="Proteomes" id="UP000749646">
    <property type="component" value="Unassembled WGS sequence"/>
</dbReference>
<dbReference type="InterPro" id="IPR044713">
    <property type="entry name" value="DNJA1/2-like"/>
</dbReference>
<dbReference type="EMBL" id="JAAAHW010000550">
    <property type="protein sequence ID" value="KAG0001241.1"/>
    <property type="molecule type" value="Genomic_DNA"/>
</dbReference>
<dbReference type="InterPro" id="IPR008971">
    <property type="entry name" value="HSP40/DnaJ_pept-bd"/>
</dbReference>
<dbReference type="FunFam" id="2.60.260.20:FF:000003">
    <property type="entry name" value="DnaJ subfamily A member 2"/>
    <property type="match status" value="1"/>
</dbReference>
<keyword evidence="1" id="KW-0479">Metal-binding</keyword>
<name>A0A9P6STZ6_9FUNG</name>
<evidence type="ECO:0000313" key="7">
    <source>
        <dbReference type="EMBL" id="KAG0001241.1"/>
    </source>
</evidence>
<evidence type="ECO:0000256" key="3">
    <source>
        <dbReference type="ARBA" id="ARBA00022771"/>
    </source>
</evidence>
<dbReference type="PANTHER" id="PTHR43888">
    <property type="entry name" value="DNAJ-LIKE-2, ISOFORM A-RELATED"/>
    <property type="match status" value="1"/>
</dbReference>
<dbReference type="GO" id="GO:0006457">
    <property type="term" value="P:protein folding"/>
    <property type="evidence" value="ECO:0007669"/>
    <property type="project" value="InterPro"/>
</dbReference>
<organism evidence="7 8">
    <name type="scientific">Modicella reniformis</name>
    <dbReference type="NCBI Taxonomy" id="1440133"/>
    <lineage>
        <taxon>Eukaryota</taxon>
        <taxon>Fungi</taxon>
        <taxon>Fungi incertae sedis</taxon>
        <taxon>Mucoromycota</taxon>
        <taxon>Mortierellomycotina</taxon>
        <taxon>Mortierellomycetes</taxon>
        <taxon>Mortierellales</taxon>
        <taxon>Mortierellaceae</taxon>
        <taxon>Modicella</taxon>
    </lineage>
</organism>
<protein>
    <recommendedName>
        <fullName evidence="6">Chaperone DnaJ C-terminal domain-containing protein</fullName>
    </recommendedName>
</protein>
<keyword evidence="3" id="KW-0863">Zinc-finger</keyword>
<keyword evidence="2" id="KW-0677">Repeat</keyword>
<comment type="caution">
    <text evidence="7">The sequence shown here is derived from an EMBL/GenBank/DDBJ whole genome shotgun (WGS) entry which is preliminary data.</text>
</comment>
<dbReference type="CDD" id="cd10747">
    <property type="entry name" value="DnaJ_C"/>
    <property type="match status" value="1"/>
</dbReference>
<feature type="domain" description="Chaperone DnaJ C-terminal" evidence="6">
    <location>
        <begin position="2"/>
        <end position="106"/>
    </location>
</feature>
<dbReference type="OrthoDB" id="550424at2759"/>
<gene>
    <name evidence="7" type="ORF">BGZ65_003663</name>
</gene>
<proteinExistence type="predicted"/>
<dbReference type="InterPro" id="IPR002939">
    <property type="entry name" value="DnaJ_C"/>
</dbReference>
<feature type="region of interest" description="Disordered" evidence="5">
    <location>
        <begin position="147"/>
        <end position="179"/>
    </location>
</feature>
<evidence type="ECO:0000313" key="8">
    <source>
        <dbReference type="Proteomes" id="UP000749646"/>
    </source>
</evidence>
<dbReference type="AlphaFoldDB" id="A0A9P6STZ6"/>